<evidence type="ECO:0000313" key="2">
    <source>
        <dbReference type="Proteomes" id="UP000306544"/>
    </source>
</evidence>
<name>A0A5R9A2X1_9MICC</name>
<dbReference type="EMBL" id="VAWA01000017">
    <property type="protein sequence ID" value="TLP72952.1"/>
    <property type="molecule type" value="Genomic_DNA"/>
</dbReference>
<proteinExistence type="predicted"/>
<sequence>MHHIDFTRWKPNEPPTIDEVARLWDRVDKASAARIRAGKNRNLEMFCHHRIDIPDPFERQGERYVMAVNVFWDDPGEAASAWPVGTCAFQVTYEDFLRGQGPIIGTYVNQRGMHLEEVLTMGHLISIGVLPSFTGIEWLPKEHAEPIEQ</sequence>
<comment type="caution">
    <text evidence="1">The sequence shown here is derived from an EMBL/GenBank/DDBJ whole genome shotgun (WGS) entry which is preliminary data.</text>
</comment>
<gene>
    <name evidence="1" type="ORF">FEF27_11020</name>
</gene>
<dbReference type="RefSeq" id="WP_138170923.1">
    <property type="nucleotide sequence ID" value="NZ_VAWA01000017.1"/>
</dbReference>
<dbReference type="Proteomes" id="UP000306544">
    <property type="component" value="Unassembled WGS sequence"/>
</dbReference>
<dbReference type="AlphaFoldDB" id="A0A5R9A2X1"/>
<keyword evidence="2" id="KW-1185">Reference proteome</keyword>
<organism evidence="1 2">
    <name type="scientific">Nesterenkonia sphaerica</name>
    <dbReference type="NCBI Taxonomy" id="1804988"/>
    <lineage>
        <taxon>Bacteria</taxon>
        <taxon>Bacillati</taxon>
        <taxon>Actinomycetota</taxon>
        <taxon>Actinomycetes</taxon>
        <taxon>Micrococcales</taxon>
        <taxon>Micrococcaceae</taxon>
        <taxon>Nesterenkonia</taxon>
    </lineage>
</organism>
<accession>A0A5R9A2X1</accession>
<protein>
    <submittedName>
        <fullName evidence="1">Uncharacterized protein</fullName>
    </submittedName>
</protein>
<reference evidence="1 2" key="1">
    <citation type="submission" date="2019-05" db="EMBL/GenBank/DDBJ databases">
        <title>Nesterenkonia sp. GY239, isolated from the Southern Atlantic Ocean.</title>
        <authorList>
            <person name="Zhang G."/>
        </authorList>
    </citation>
    <scope>NUCLEOTIDE SEQUENCE [LARGE SCALE GENOMIC DNA]</scope>
    <source>
        <strain evidence="1 2">GY239</strain>
    </source>
</reference>
<evidence type="ECO:0000313" key="1">
    <source>
        <dbReference type="EMBL" id="TLP72952.1"/>
    </source>
</evidence>